<dbReference type="EMBL" id="LGRX02023964">
    <property type="protein sequence ID" value="KAK3254204.1"/>
    <property type="molecule type" value="Genomic_DNA"/>
</dbReference>
<evidence type="ECO:0000313" key="5">
    <source>
        <dbReference type="Proteomes" id="UP001190700"/>
    </source>
</evidence>
<dbReference type="Proteomes" id="UP001190700">
    <property type="component" value="Unassembled WGS sequence"/>
</dbReference>
<reference evidence="4 5" key="1">
    <citation type="journal article" date="2015" name="Genome Biol. Evol.">
        <title>Comparative Genomics of a Bacterivorous Green Alga Reveals Evolutionary Causalities and Consequences of Phago-Mixotrophic Mode of Nutrition.</title>
        <authorList>
            <person name="Burns J.A."/>
            <person name="Paasch A."/>
            <person name="Narechania A."/>
            <person name="Kim E."/>
        </authorList>
    </citation>
    <scope>NUCLEOTIDE SEQUENCE [LARGE SCALE GENOMIC DNA]</scope>
    <source>
        <strain evidence="4 5">PLY_AMNH</strain>
    </source>
</reference>
<organism evidence="4 5">
    <name type="scientific">Cymbomonas tetramitiformis</name>
    <dbReference type="NCBI Taxonomy" id="36881"/>
    <lineage>
        <taxon>Eukaryota</taxon>
        <taxon>Viridiplantae</taxon>
        <taxon>Chlorophyta</taxon>
        <taxon>Pyramimonadophyceae</taxon>
        <taxon>Pyramimonadales</taxon>
        <taxon>Pyramimonadaceae</taxon>
        <taxon>Cymbomonas</taxon>
    </lineage>
</organism>
<evidence type="ECO:0000256" key="1">
    <source>
        <dbReference type="ARBA" id="ARBA00022679"/>
    </source>
</evidence>
<sequence length="505" mass="55034">MSRFGVCYFGRNKRAINERLNISGGGLPVRILEAGLPLSQFRYDMLREIPLDGRITRDPLQQSSRSRRGLFITHSVRNKAARPKLCHVTGVARDGELGEQKRCAFAGDSSSGVTSSHPGSKTIWVVGDIFMDVQTKVQELPAAWGTDTLAEDIEVLPGGSAANTARHLHSLLKGIDDHCENDGVDVNFVASLGDDHMGKAFLSNLDGEGLDQTFIQVFADTNTSTCIVLSGPEDRSFISSGSSTKLLRLEDTEGRRQQSVVRRMVEQIRGELQDEENVGEHHILLHGFFNMTGLHDVQLVDALQDLKQTAASKQKTLTLSLGPQFDGTGKWTGEGEILRSLLPLCDFLLLNTDELDCIRAANETQICLPDSEETTCDGVSIPSRLGPGHVIETRGVHGSKIYLRDDPRSNASFSVVTVELADGCGLIPKDKLVDTTGAGDSFIAGFFYNFVTSKSDSTTGCDYCAPQSFEPEFLAECCVSGHRVAAWCVQQQGACRLPVTRKNLV</sequence>
<dbReference type="SUPFAM" id="SSF53613">
    <property type="entry name" value="Ribokinase-like"/>
    <property type="match status" value="1"/>
</dbReference>
<evidence type="ECO:0000256" key="2">
    <source>
        <dbReference type="ARBA" id="ARBA00022777"/>
    </source>
</evidence>
<protein>
    <recommendedName>
        <fullName evidence="3">Carbohydrate kinase PfkB domain-containing protein</fullName>
    </recommendedName>
</protein>
<feature type="domain" description="Carbohydrate kinase PfkB" evidence="3">
    <location>
        <begin position="122"/>
        <end position="496"/>
    </location>
</feature>
<dbReference type="InterPro" id="IPR029056">
    <property type="entry name" value="Ribokinase-like"/>
</dbReference>
<gene>
    <name evidence="4" type="ORF">CYMTET_36577</name>
</gene>
<evidence type="ECO:0000259" key="3">
    <source>
        <dbReference type="Pfam" id="PF00294"/>
    </source>
</evidence>
<keyword evidence="2" id="KW-0418">Kinase</keyword>
<dbReference type="GO" id="GO:0016301">
    <property type="term" value="F:kinase activity"/>
    <property type="evidence" value="ECO:0007669"/>
    <property type="project" value="UniProtKB-KW"/>
</dbReference>
<proteinExistence type="predicted"/>
<comment type="caution">
    <text evidence="4">The sequence shown here is derived from an EMBL/GenBank/DDBJ whole genome shotgun (WGS) entry which is preliminary data.</text>
</comment>
<name>A0AAE0CH78_9CHLO</name>
<dbReference type="PANTHER" id="PTHR10584">
    <property type="entry name" value="SUGAR KINASE"/>
    <property type="match status" value="1"/>
</dbReference>
<keyword evidence="1" id="KW-0808">Transferase</keyword>
<evidence type="ECO:0000313" key="4">
    <source>
        <dbReference type="EMBL" id="KAK3254204.1"/>
    </source>
</evidence>
<accession>A0AAE0CH78</accession>
<dbReference type="AlphaFoldDB" id="A0AAE0CH78"/>
<dbReference type="Gene3D" id="3.40.1190.20">
    <property type="match status" value="1"/>
</dbReference>
<keyword evidence="5" id="KW-1185">Reference proteome</keyword>
<dbReference type="Pfam" id="PF00294">
    <property type="entry name" value="PfkB"/>
    <property type="match status" value="1"/>
</dbReference>
<dbReference type="PANTHER" id="PTHR10584:SF166">
    <property type="entry name" value="RIBOKINASE"/>
    <property type="match status" value="1"/>
</dbReference>
<dbReference type="InterPro" id="IPR011611">
    <property type="entry name" value="PfkB_dom"/>
</dbReference>